<evidence type="ECO:0000313" key="2">
    <source>
        <dbReference type="EMBL" id="GAA4308716.1"/>
    </source>
</evidence>
<keyword evidence="1" id="KW-0812">Transmembrane</keyword>
<dbReference type="Proteomes" id="UP001501844">
    <property type="component" value="Unassembled WGS sequence"/>
</dbReference>
<evidence type="ECO:0000256" key="1">
    <source>
        <dbReference type="SAM" id="Phobius"/>
    </source>
</evidence>
<sequence>MPFVALLPLSARGRGAPSSRLALYQLASFAWFLLWLLNLLCSVVTADRFRGGNLLRRLAGKTGYRASSKGFYSAQIPP</sequence>
<proteinExistence type="predicted"/>
<keyword evidence="1" id="KW-1133">Transmembrane helix</keyword>
<organism evidence="2 3">
    <name type="scientific">Nibribacter koreensis</name>
    <dbReference type="NCBI Taxonomy" id="1084519"/>
    <lineage>
        <taxon>Bacteria</taxon>
        <taxon>Pseudomonadati</taxon>
        <taxon>Bacteroidota</taxon>
        <taxon>Cytophagia</taxon>
        <taxon>Cytophagales</taxon>
        <taxon>Hymenobacteraceae</taxon>
        <taxon>Nibribacter</taxon>
    </lineage>
</organism>
<reference evidence="3" key="1">
    <citation type="journal article" date="2019" name="Int. J. Syst. Evol. Microbiol.">
        <title>The Global Catalogue of Microorganisms (GCM) 10K type strain sequencing project: providing services to taxonomists for standard genome sequencing and annotation.</title>
        <authorList>
            <consortium name="The Broad Institute Genomics Platform"/>
            <consortium name="The Broad Institute Genome Sequencing Center for Infectious Disease"/>
            <person name="Wu L."/>
            <person name="Ma J."/>
        </authorList>
    </citation>
    <scope>NUCLEOTIDE SEQUENCE [LARGE SCALE GENOMIC DNA]</scope>
    <source>
        <strain evidence="3">JCM 17917</strain>
    </source>
</reference>
<feature type="transmembrane region" description="Helical" evidence="1">
    <location>
        <begin position="25"/>
        <end position="46"/>
    </location>
</feature>
<keyword evidence="3" id="KW-1185">Reference proteome</keyword>
<accession>A0ABP8FQI5</accession>
<protein>
    <submittedName>
        <fullName evidence="2">Uncharacterized protein</fullName>
    </submittedName>
</protein>
<evidence type="ECO:0000313" key="3">
    <source>
        <dbReference type="Proteomes" id="UP001501844"/>
    </source>
</evidence>
<gene>
    <name evidence="2" type="ORF">GCM10023183_25520</name>
</gene>
<dbReference type="EMBL" id="BAABGX010000002">
    <property type="protein sequence ID" value="GAA4308716.1"/>
    <property type="molecule type" value="Genomic_DNA"/>
</dbReference>
<keyword evidence="1" id="KW-0472">Membrane</keyword>
<name>A0ABP8FQI5_9BACT</name>
<comment type="caution">
    <text evidence="2">The sequence shown here is derived from an EMBL/GenBank/DDBJ whole genome shotgun (WGS) entry which is preliminary data.</text>
</comment>